<feature type="domain" description="NADH:flavin oxidoreductase/NADH oxidase N-terminal" evidence="6">
    <location>
        <begin position="3"/>
        <end position="337"/>
    </location>
</feature>
<comment type="cofactor">
    <cofactor evidence="1">
        <name>FMN</name>
        <dbReference type="ChEBI" id="CHEBI:58210"/>
    </cofactor>
</comment>
<evidence type="ECO:0000256" key="2">
    <source>
        <dbReference type="ARBA" id="ARBA00022630"/>
    </source>
</evidence>
<dbReference type="CDD" id="cd02932">
    <property type="entry name" value="OYE_YqiM_FMN"/>
    <property type="match status" value="1"/>
</dbReference>
<evidence type="ECO:0000313" key="8">
    <source>
        <dbReference type="Proteomes" id="UP001162891"/>
    </source>
</evidence>
<dbReference type="InterPro" id="IPR013785">
    <property type="entry name" value="Aldolase_TIM"/>
</dbReference>
<sequence length="351" mass="37307">MNLFSPLPLRSVALRNRIAVSPMCQYSATEGRANDWHLVHLGARAVGGAALVLAEATAVEPRGRISAADLGLWEDGQIEPLARIVRFVEAQGAAAGVQLAHAGRKASVHAPWEGGGPLAPREGAWTTVAPSAVAFDGLPPPTALDDAGIRGVVDAFAAATRRARAAGFRVVEVHAAHGYLLHQFLSPLSNQRSDAYGGGLENRMRLVREVVSAVRAEWPESLPVLVRISATDWVEGGWTIEESVELARTLHPLGVDLVDVSSGGLVATARMPVGPGYQTGFAERIRREAGIATGAVGMILSPEQADHVIRTGQADLVLLARELLRDPYFALRAAKALGHDVPWPNQYGRAK</sequence>
<dbReference type="Gene3D" id="3.20.20.70">
    <property type="entry name" value="Aldolase class I"/>
    <property type="match status" value="1"/>
</dbReference>
<evidence type="ECO:0000256" key="1">
    <source>
        <dbReference type="ARBA" id="ARBA00001917"/>
    </source>
</evidence>
<dbReference type="SUPFAM" id="SSF51395">
    <property type="entry name" value="FMN-linked oxidoreductases"/>
    <property type="match status" value="1"/>
</dbReference>
<protein>
    <submittedName>
        <fullName evidence="7">Oxidoreductase</fullName>
    </submittedName>
</protein>
<name>A0ABN6MNP4_9BACT</name>
<keyword evidence="3" id="KW-0288">FMN</keyword>
<evidence type="ECO:0000259" key="6">
    <source>
        <dbReference type="Pfam" id="PF00724"/>
    </source>
</evidence>
<organism evidence="7 8">
    <name type="scientific">Anaeromyxobacter oryzae</name>
    <dbReference type="NCBI Taxonomy" id="2918170"/>
    <lineage>
        <taxon>Bacteria</taxon>
        <taxon>Pseudomonadati</taxon>
        <taxon>Myxococcota</taxon>
        <taxon>Myxococcia</taxon>
        <taxon>Myxococcales</taxon>
        <taxon>Cystobacterineae</taxon>
        <taxon>Anaeromyxobacteraceae</taxon>
        <taxon>Anaeromyxobacter</taxon>
    </lineage>
</organism>
<dbReference type="InterPro" id="IPR044152">
    <property type="entry name" value="YqjM-like"/>
</dbReference>
<dbReference type="Proteomes" id="UP001162891">
    <property type="component" value="Chromosome"/>
</dbReference>
<accession>A0ABN6MNP4</accession>
<proteinExistence type="predicted"/>
<dbReference type="PANTHER" id="PTHR43303">
    <property type="entry name" value="NADPH DEHYDROGENASE C23G7.10C-RELATED"/>
    <property type="match status" value="1"/>
</dbReference>
<gene>
    <name evidence="7" type="ORF">AMOR_16270</name>
</gene>
<evidence type="ECO:0000256" key="5">
    <source>
        <dbReference type="ARBA" id="ARBA00023002"/>
    </source>
</evidence>
<dbReference type="RefSeq" id="WP_248360320.1">
    <property type="nucleotide sequence ID" value="NZ_AP025591.1"/>
</dbReference>
<dbReference type="EMBL" id="AP025591">
    <property type="protein sequence ID" value="BDG02631.1"/>
    <property type="molecule type" value="Genomic_DNA"/>
</dbReference>
<keyword evidence="4" id="KW-0521">NADP</keyword>
<evidence type="ECO:0000256" key="3">
    <source>
        <dbReference type="ARBA" id="ARBA00022643"/>
    </source>
</evidence>
<reference evidence="8" key="1">
    <citation type="journal article" date="2022" name="Int. J. Syst. Evol. Microbiol.">
        <title>Anaeromyxobacter oryzae sp. nov., Anaeromyxobacter diazotrophicus sp. nov. and Anaeromyxobacter paludicola sp. nov., isolated from paddy soils.</title>
        <authorList>
            <person name="Itoh H."/>
            <person name="Xu Z."/>
            <person name="Mise K."/>
            <person name="Masuda Y."/>
            <person name="Ushijima N."/>
            <person name="Hayakawa C."/>
            <person name="Shiratori Y."/>
            <person name="Senoo K."/>
        </authorList>
    </citation>
    <scope>NUCLEOTIDE SEQUENCE [LARGE SCALE GENOMIC DNA]</scope>
    <source>
        <strain evidence="8">Red232</strain>
    </source>
</reference>
<evidence type="ECO:0000313" key="7">
    <source>
        <dbReference type="EMBL" id="BDG02631.1"/>
    </source>
</evidence>
<dbReference type="InterPro" id="IPR001155">
    <property type="entry name" value="OxRdtase_FMN_N"/>
</dbReference>
<dbReference type="PANTHER" id="PTHR43303:SF4">
    <property type="entry name" value="NADPH DEHYDROGENASE C23G7.10C-RELATED"/>
    <property type="match status" value="1"/>
</dbReference>
<keyword evidence="5" id="KW-0560">Oxidoreductase</keyword>
<evidence type="ECO:0000256" key="4">
    <source>
        <dbReference type="ARBA" id="ARBA00022857"/>
    </source>
</evidence>
<dbReference type="Pfam" id="PF00724">
    <property type="entry name" value="Oxidored_FMN"/>
    <property type="match status" value="1"/>
</dbReference>
<keyword evidence="2" id="KW-0285">Flavoprotein</keyword>
<keyword evidence="8" id="KW-1185">Reference proteome</keyword>